<proteinExistence type="predicted"/>
<dbReference type="Gene3D" id="1.10.150.50">
    <property type="entry name" value="Transcription Factor, Ets-1"/>
    <property type="match status" value="1"/>
</dbReference>
<protein>
    <recommendedName>
        <fullName evidence="1">SAM domain-containing protein</fullName>
    </recommendedName>
</protein>
<dbReference type="InterPro" id="IPR013761">
    <property type="entry name" value="SAM/pointed_sf"/>
</dbReference>
<evidence type="ECO:0000313" key="3">
    <source>
        <dbReference type="Proteomes" id="UP001187315"/>
    </source>
</evidence>
<name>A0AA88N504_TACVA</name>
<gene>
    <name evidence="2" type="ORF">Q7C36_008921</name>
</gene>
<dbReference type="PROSITE" id="PS50105">
    <property type="entry name" value="SAM_DOMAIN"/>
    <property type="match status" value="1"/>
</dbReference>
<dbReference type="PANTHER" id="PTHR16155">
    <property type="entry name" value="DED DOMAIN-CONTAINING PROTEIN"/>
    <property type="match status" value="1"/>
</dbReference>
<dbReference type="EMBL" id="JAVHJS010000008">
    <property type="protein sequence ID" value="KAK2850138.1"/>
    <property type="molecule type" value="Genomic_DNA"/>
</dbReference>
<dbReference type="Proteomes" id="UP001187315">
    <property type="component" value="Unassembled WGS sequence"/>
</dbReference>
<feature type="domain" description="SAM" evidence="1">
    <location>
        <begin position="60"/>
        <end position="106"/>
    </location>
</feature>
<dbReference type="SUPFAM" id="SSF47769">
    <property type="entry name" value="SAM/Pointed domain"/>
    <property type="match status" value="1"/>
</dbReference>
<dbReference type="InterPro" id="IPR001660">
    <property type="entry name" value="SAM"/>
</dbReference>
<dbReference type="PANTHER" id="PTHR16155:SF20">
    <property type="entry name" value="STERILE ALPHA MOTIF DOMAIN-CONTAINING PROTEIN 9-LIKE"/>
    <property type="match status" value="1"/>
</dbReference>
<dbReference type="GO" id="GO:0005737">
    <property type="term" value="C:cytoplasm"/>
    <property type="evidence" value="ECO:0007669"/>
    <property type="project" value="TreeGrafter"/>
</dbReference>
<keyword evidence="3" id="KW-1185">Reference proteome</keyword>
<sequence>MAERTPVEEGIVFNRAFQIVLPSFEDVSYSSRMAERSPVEENINQEILHPTELPAEVKNWNKEHVRDWILRLTDVHNEYAKMLYEQEINGSILLLLETSHLLDIGIKLGPAMLIIHHRDELKAQPLDTLGSQTGNACPPYPFNRFHAAYRYKENSILDITETGALNFIEPCHEYKAFIHFQNVTTDDKLKKFTDEVIKFAAACMNSRTNGTIHFGVGDLPEFSHGQILGATVENKEAFLKKLAEVIMLQFEHKHTDVAKKCIKPPRFVEVFKADMTCSGKYVIEVDVEPSFLVCENRCFHIYNVDSKKAKKSRTTTDKEDGGKFFYIRDNSSSRNIFVQTSSPKSLEEYNKYVDNMAHLSQLRKKAEEEHLTVVKSSVQGSKLREMLTGGSGSLDKSHFERYVLVTNKSHPVQKESLAFLLDLNLTAVLDFDPESAETGLNKLFDERNTNVHLPMQYKITEPVEDIANKLKLTRATSWVFCNGRVKDEPPSDVANWLTEKGSSIRDVVSFLCRKDVLPQKKFLIIFILLSDVTDKHDPFLETFSMFLQELKGTEQILCICENKRAYTYWKDLIKARYGIDISRRCIYELSFAEINGTVLSLWSENRKSSRFLPGAAGKVLLPKKVEGSMDTLNVLCVNECEGGNEDKLQLEETFYKGGKVCWWNFYFSEQPGSTPFIKRDKFDYIINTIIPDVCSLKQACVCFNILHIPGCGGTTLAMHVLWTLKQKFRCAVLKNKDVDYVDVAQQVITLLTMEHQSQLPVLLLIDDFDDFDAVNDLQQHIARECQKRNVSSKSPQVILMNCMRSESWEQTEATYDTVFIGNKLSATEQMLFEDKLKEIEKIYQNTETFYGFMILKKDFSTEYIQGVVKNTLKGFNFKQKYAQLIAVLVLLNCYCKSAKMSVSICEEFLGLSTKPDFTSCKVEDGLGKFSTLVTRCTENSKLEFQAMRVIHASMAEHCLKELKTTFHVSQAQITDFLLTTEVFYSCIQGKDKLMWDIRYMLVKRHFSAESVRTDQFSPLIQAIAKETPGCEENVLLNAAKRFEKDAVIFQLISRYHYLEKKDYREAKVWAKKARDLQMNNSYICDTFAQVIKHELKNAMSNEKDDEIKPDKMKEYLKMADCATDAFRETQEIARREVSHRYQTKKDFSPYNTAGRLGELEVAVMVIKILERIPVFGLDKLRPDNLSKVLSGNLKIQVVAKKDIKRQKNASYYQFLQDFSDLLYNLKDNMKKHFDFLDNYSVNLSSFYSQKDTRELWTRERIFSCFQQYVNLFCSSDKRELMKNSELNTMLKIEKTRQWLEKNKADSYSGLLTYLSKENFKSEGSTIEQIVKNYDFIRRNSSSQDDRHFKDTVNFIYANIVLSKISPESRFLVPYKNLHTIVCQTLQRCTPLKDSLALHFTAVMMLWPDNMSVDNLSDSMGSYVSQMKSSFSNEMKPVCNGKRAVVHFYLGKKTGFDRLIIQKDIDSCVGSQQTMSGKVWGNEKVQNMLRRVTGTVSRNAIMADTANPNVKVPICPLFKSQLCGDLDDCVSFFVGFTMNGPVAVGILPES</sequence>
<evidence type="ECO:0000313" key="2">
    <source>
        <dbReference type="EMBL" id="KAK2850138.1"/>
    </source>
</evidence>
<organism evidence="2 3">
    <name type="scientific">Tachysurus vachellii</name>
    <name type="common">Darkbarbel catfish</name>
    <name type="synonym">Pelteobagrus vachellii</name>
    <dbReference type="NCBI Taxonomy" id="175792"/>
    <lineage>
        <taxon>Eukaryota</taxon>
        <taxon>Metazoa</taxon>
        <taxon>Chordata</taxon>
        <taxon>Craniata</taxon>
        <taxon>Vertebrata</taxon>
        <taxon>Euteleostomi</taxon>
        <taxon>Actinopterygii</taxon>
        <taxon>Neopterygii</taxon>
        <taxon>Teleostei</taxon>
        <taxon>Ostariophysi</taxon>
        <taxon>Siluriformes</taxon>
        <taxon>Bagridae</taxon>
        <taxon>Tachysurus</taxon>
    </lineage>
</organism>
<accession>A0AA88N504</accession>
<evidence type="ECO:0000259" key="1">
    <source>
        <dbReference type="PROSITE" id="PS50105"/>
    </source>
</evidence>
<dbReference type="SMART" id="SM00454">
    <property type="entry name" value="SAM"/>
    <property type="match status" value="1"/>
</dbReference>
<reference evidence="2" key="1">
    <citation type="submission" date="2023-08" db="EMBL/GenBank/DDBJ databases">
        <title>Pelteobagrus vachellii genome.</title>
        <authorList>
            <person name="Liu H."/>
        </authorList>
    </citation>
    <scope>NUCLEOTIDE SEQUENCE</scope>
    <source>
        <strain evidence="2">PRFRI_2022a</strain>
        <tissue evidence="2">Muscle</tissue>
    </source>
</reference>
<comment type="caution">
    <text evidence="2">The sequence shown here is derived from an EMBL/GenBank/DDBJ whole genome shotgun (WGS) entry which is preliminary data.</text>
</comment>